<sequence length="693" mass="81118">MTYLKLLLLIYLGESFLLFHYSVATEIETIMARTLPVYAMLSNAHLLNSTKCTKELMNLRDAIDRRTLWSLKIMDSSGIPKPGFVYGNNYWFGIQSQCKDVNNRDPLILVEKEIMNNSKYRHVEDEFPPYEVKYFVAYFRHNSTLQYHVRLPNENLVTLGMCLPATCSKDELFILLEKVFKDRSLIVGDLYSADFELFKVKDLIDDHRWLLSGTFISIMILLILTCLLMLIGTIYDVLIYQRRLKRHAKLLKSYENTNSSQTIDIKRKEENPEDKLTALKFQSNIGKIFLSFSVYSNTKIIFNTKLNNESISVVHGLKFLSMLWIIMVHTIFYMHDYTDNKIITWRKSEGFANQVLSNSTLSVDTFFFLGGFLAVYMYFKAEKGKKKHRPFNYVAEANMFFMNLLKRFIRLTPAYMFAMGIFEINSMWYNYTSEFYMDERPYEICPKYWWRNILYIQNFFSRETMCMSWSWYLANDMQFFAISTFLLTLSSMYFNVAVILLSLLFITSTIVTGYISYIYDYVPTMDQQYHLLDILYDPPWTRIGPYIVGMVTGYIIIKLNNELQWKKKTIILFWILGSACNVLVLFGLWKRSISTISAAFYVALSRTVWGVGLAWLLIACVTNHGGIVNKILSFKGWIPFSRLTYSTYLLNPIIINSIYLHSETSVHVDFLSNVGQPITYNSFNFDHIADINN</sequence>
<evidence type="ECO:0000313" key="4">
    <source>
        <dbReference type="EMBL" id="KAL2737340.1"/>
    </source>
</evidence>
<dbReference type="AlphaFoldDB" id="A0ABD2BX70"/>
<feature type="transmembrane region" description="Helical" evidence="1">
    <location>
        <begin position="539"/>
        <end position="557"/>
    </location>
</feature>
<dbReference type="Pfam" id="PF20146">
    <property type="entry name" value="NRF"/>
    <property type="match status" value="1"/>
</dbReference>
<dbReference type="InterPro" id="IPR002656">
    <property type="entry name" value="Acyl_transf_3_dom"/>
</dbReference>
<feature type="transmembrane region" description="Helical" evidence="1">
    <location>
        <begin position="355"/>
        <end position="379"/>
    </location>
</feature>
<proteinExistence type="predicted"/>
<keyword evidence="2" id="KW-0732">Signal</keyword>
<name>A0ABD2BX70_VESMC</name>
<evidence type="ECO:0000259" key="3">
    <source>
        <dbReference type="SMART" id="SM00703"/>
    </source>
</evidence>
<dbReference type="EMBL" id="JAYRBN010000065">
    <property type="protein sequence ID" value="KAL2737340.1"/>
    <property type="molecule type" value="Genomic_DNA"/>
</dbReference>
<feature type="domain" description="Nose resistant-to-fluoxetine protein N-terminal" evidence="3">
    <location>
        <begin position="49"/>
        <end position="194"/>
    </location>
</feature>
<feature type="transmembrane region" description="Helical" evidence="1">
    <location>
        <begin position="209"/>
        <end position="239"/>
    </location>
</feature>
<reference evidence="4 5" key="1">
    <citation type="journal article" date="2024" name="Ann. Entomol. Soc. Am.">
        <title>Genomic analyses of the southern and eastern yellowjacket wasps (Hymenoptera: Vespidae) reveal evolutionary signatures of social life.</title>
        <authorList>
            <person name="Catto M.A."/>
            <person name="Caine P.B."/>
            <person name="Orr S.E."/>
            <person name="Hunt B.G."/>
            <person name="Goodisman M.A.D."/>
        </authorList>
    </citation>
    <scope>NUCLEOTIDE SEQUENCE [LARGE SCALE GENOMIC DNA]</scope>
    <source>
        <strain evidence="4">232</strain>
        <tissue evidence="4">Head and thorax</tissue>
    </source>
</reference>
<dbReference type="InterPro" id="IPR006621">
    <property type="entry name" value="Nose-resist-to-fluoxetine_N"/>
</dbReference>
<accession>A0ABD2BX70</accession>
<keyword evidence="1" id="KW-0812">Transmembrane</keyword>
<keyword evidence="5" id="KW-1185">Reference proteome</keyword>
<gene>
    <name evidence="4" type="ORF">V1477_012296</name>
</gene>
<feature type="transmembrane region" description="Helical" evidence="1">
    <location>
        <begin position="408"/>
        <end position="429"/>
    </location>
</feature>
<feature type="transmembrane region" description="Helical" evidence="1">
    <location>
        <begin position="469"/>
        <end position="489"/>
    </location>
</feature>
<protein>
    <submittedName>
        <fullName evidence="4">Nose resistant to fluoxetine protein 6-like isoform X1</fullName>
    </submittedName>
</protein>
<feature type="signal peptide" evidence="2">
    <location>
        <begin position="1"/>
        <end position="24"/>
    </location>
</feature>
<dbReference type="Pfam" id="PF01757">
    <property type="entry name" value="Acyl_transf_3"/>
    <property type="match status" value="1"/>
</dbReference>
<dbReference type="SMART" id="SM00703">
    <property type="entry name" value="NRF"/>
    <property type="match status" value="1"/>
</dbReference>
<feature type="transmembrane region" description="Helical" evidence="1">
    <location>
        <begin position="496"/>
        <end position="519"/>
    </location>
</feature>
<feature type="transmembrane region" description="Helical" evidence="1">
    <location>
        <begin position="317"/>
        <end position="335"/>
    </location>
</feature>
<feature type="transmembrane region" description="Helical" evidence="1">
    <location>
        <begin position="569"/>
        <end position="589"/>
    </location>
</feature>
<dbReference type="PANTHER" id="PTHR11161">
    <property type="entry name" value="O-ACYLTRANSFERASE"/>
    <property type="match status" value="1"/>
</dbReference>
<keyword evidence="1" id="KW-1133">Transmembrane helix</keyword>
<dbReference type="Proteomes" id="UP001607303">
    <property type="component" value="Unassembled WGS sequence"/>
</dbReference>
<comment type="caution">
    <text evidence="4">The sequence shown here is derived from an EMBL/GenBank/DDBJ whole genome shotgun (WGS) entry which is preliminary data.</text>
</comment>
<keyword evidence="1" id="KW-0472">Membrane</keyword>
<feature type="chain" id="PRO_5044868312" evidence="2">
    <location>
        <begin position="25"/>
        <end position="693"/>
    </location>
</feature>
<evidence type="ECO:0000256" key="1">
    <source>
        <dbReference type="SAM" id="Phobius"/>
    </source>
</evidence>
<dbReference type="PANTHER" id="PTHR11161:SF72">
    <property type="entry name" value="FI21449P1"/>
    <property type="match status" value="1"/>
</dbReference>
<evidence type="ECO:0000256" key="2">
    <source>
        <dbReference type="SAM" id="SignalP"/>
    </source>
</evidence>
<organism evidence="4 5">
    <name type="scientific">Vespula maculifrons</name>
    <name type="common">Eastern yellow jacket</name>
    <name type="synonym">Wasp</name>
    <dbReference type="NCBI Taxonomy" id="7453"/>
    <lineage>
        <taxon>Eukaryota</taxon>
        <taxon>Metazoa</taxon>
        <taxon>Ecdysozoa</taxon>
        <taxon>Arthropoda</taxon>
        <taxon>Hexapoda</taxon>
        <taxon>Insecta</taxon>
        <taxon>Pterygota</taxon>
        <taxon>Neoptera</taxon>
        <taxon>Endopterygota</taxon>
        <taxon>Hymenoptera</taxon>
        <taxon>Apocrita</taxon>
        <taxon>Aculeata</taxon>
        <taxon>Vespoidea</taxon>
        <taxon>Vespidae</taxon>
        <taxon>Vespinae</taxon>
        <taxon>Vespula</taxon>
    </lineage>
</organism>
<evidence type="ECO:0000313" key="5">
    <source>
        <dbReference type="Proteomes" id="UP001607303"/>
    </source>
</evidence>
<feature type="transmembrane region" description="Helical" evidence="1">
    <location>
        <begin position="609"/>
        <end position="632"/>
    </location>
</feature>
<dbReference type="InterPro" id="IPR052728">
    <property type="entry name" value="O2_lipid_transport_reg"/>
</dbReference>